<keyword evidence="7" id="KW-1185">Reference proteome</keyword>
<dbReference type="NCBIfam" id="TIGR00180">
    <property type="entry name" value="parB_part"/>
    <property type="match status" value="1"/>
</dbReference>
<dbReference type="InterPro" id="IPR057240">
    <property type="entry name" value="ParB_dimer_C"/>
</dbReference>
<accession>A0ABS7Y7W2</accession>
<feature type="domain" description="ParB-like N-terminal" evidence="5">
    <location>
        <begin position="30"/>
        <end position="123"/>
    </location>
</feature>
<dbReference type="InterPro" id="IPR050336">
    <property type="entry name" value="Chromosome_partition/occlusion"/>
</dbReference>
<dbReference type="CDD" id="cd16393">
    <property type="entry name" value="SPO0J_N"/>
    <property type="match status" value="1"/>
</dbReference>
<reference evidence="6 7" key="1">
    <citation type="submission" date="2021-07" db="EMBL/GenBank/DDBJ databases">
        <title>Characterization of Violacein-producing bacteria and related species.</title>
        <authorList>
            <person name="Wilson H.S."/>
            <person name="De Leon M.E."/>
        </authorList>
    </citation>
    <scope>NUCLEOTIDE SEQUENCE [LARGE SCALE GENOMIC DNA]</scope>
    <source>
        <strain evidence="6 7">HSC-2F05</strain>
    </source>
</reference>
<dbReference type="PANTHER" id="PTHR33375:SF1">
    <property type="entry name" value="CHROMOSOME-PARTITIONING PROTEIN PARB-RELATED"/>
    <property type="match status" value="1"/>
</dbReference>
<dbReference type="Pfam" id="PF02195">
    <property type="entry name" value="ParB_N"/>
    <property type="match status" value="1"/>
</dbReference>
<dbReference type="PANTHER" id="PTHR33375">
    <property type="entry name" value="CHROMOSOME-PARTITIONING PROTEIN PARB-RELATED"/>
    <property type="match status" value="1"/>
</dbReference>
<protein>
    <submittedName>
        <fullName evidence="6">ParB/RepB/Spo0J family partition protein</fullName>
    </submittedName>
</protein>
<keyword evidence="2" id="KW-0159">Chromosome partition</keyword>
<dbReference type="InterPro" id="IPR041468">
    <property type="entry name" value="HTH_ParB/Spo0J"/>
</dbReference>
<proteinExistence type="inferred from homology"/>
<dbReference type="Proteomes" id="UP001198602">
    <property type="component" value="Unassembled WGS sequence"/>
</dbReference>
<dbReference type="InterPro" id="IPR003115">
    <property type="entry name" value="ParB_N"/>
</dbReference>
<dbReference type="Pfam" id="PF23552">
    <property type="entry name" value="ParB_C"/>
    <property type="match status" value="1"/>
</dbReference>
<dbReference type="Gene3D" id="1.10.10.2830">
    <property type="match status" value="1"/>
</dbReference>
<dbReference type="SUPFAM" id="SSF110849">
    <property type="entry name" value="ParB/Sulfiredoxin"/>
    <property type="match status" value="1"/>
</dbReference>
<comment type="function">
    <text evidence="4">Involved in chromosome partition. Localize to both poles of the predivisional cell following completion of DNA replication. Binds to the DNA origin of replication.</text>
</comment>
<evidence type="ECO:0000313" key="6">
    <source>
        <dbReference type="EMBL" id="MCA1855765.1"/>
    </source>
</evidence>
<evidence type="ECO:0000259" key="5">
    <source>
        <dbReference type="SMART" id="SM00470"/>
    </source>
</evidence>
<evidence type="ECO:0000256" key="4">
    <source>
        <dbReference type="ARBA" id="ARBA00025472"/>
    </source>
</evidence>
<dbReference type="SUPFAM" id="SSF109709">
    <property type="entry name" value="KorB DNA-binding domain-like"/>
    <property type="match status" value="1"/>
</dbReference>
<evidence type="ECO:0000313" key="7">
    <source>
        <dbReference type="Proteomes" id="UP001198602"/>
    </source>
</evidence>
<dbReference type="Gene3D" id="3.90.1530.30">
    <property type="match status" value="1"/>
</dbReference>
<comment type="similarity">
    <text evidence="1">Belongs to the ParB family.</text>
</comment>
<keyword evidence="3" id="KW-0238">DNA-binding</keyword>
<dbReference type="RefSeq" id="WP_224946995.1">
    <property type="nucleotide sequence ID" value="NZ_JAHYBX010000002.1"/>
</dbReference>
<evidence type="ECO:0000256" key="1">
    <source>
        <dbReference type="ARBA" id="ARBA00006295"/>
    </source>
</evidence>
<gene>
    <name evidence="6" type="ORF">LE190_07480</name>
</gene>
<name>A0ABS7Y7W2_9BURK</name>
<comment type="caution">
    <text evidence="6">The sequence shown here is derived from an EMBL/GenBank/DDBJ whole genome shotgun (WGS) entry which is preliminary data.</text>
</comment>
<dbReference type="InterPro" id="IPR004437">
    <property type="entry name" value="ParB/RepB/Spo0J"/>
</dbReference>
<dbReference type="InterPro" id="IPR036086">
    <property type="entry name" value="ParB/Sulfiredoxin_sf"/>
</dbReference>
<sequence>MATKKLKGLGRGLDALLGGDSQPAPAKAPSTLKIDQVQAGKYQPRTRMDETSLSELAASIKNQGIMQPVLVRPLQEGAPVPYEIIAGERRFRAAQMAGLDEIPVLVREVDDQSAAAMALIENIQREDLNPLEEAQGIQRLINDFQFTHEQAASAVGRSRSAVSNLLRLINLAQPVQTMLMAGDIDMGHARALLAVDSAHQITLATQVIAKRLSVRETEKLVARALEEQASPATPARAREKPGDIVRLEEELSDKLATPVMFKMGAKGKGQLIIDFADLDILDGVLARLRA</sequence>
<dbReference type="EMBL" id="JAHYBX010000002">
    <property type="protein sequence ID" value="MCA1855765.1"/>
    <property type="molecule type" value="Genomic_DNA"/>
</dbReference>
<organism evidence="6 7">
    <name type="scientific">Massilia hydrophila</name>
    <dbReference type="NCBI Taxonomy" id="3044279"/>
    <lineage>
        <taxon>Bacteria</taxon>
        <taxon>Pseudomonadati</taxon>
        <taxon>Pseudomonadota</taxon>
        <taxon>Betaproteobacteria</taxon>
        <taxon>Burkholderiales</taxon>
        <taxon>Oxalobacteraceae</taxon>
        <taxon>Telluria group</taxon>
        <taxon>Massilia</taxon>
    </lineage>
</organism>
<evidence type="ECO:0000256" key="2">
    <source>
        <dbReference type="ARBA" id="ARBA00022829"/>
    </source>
</evidence>
<dbReference type="Pfam" id="PF17762">
    <property type="entry name" value="HTH_ParB"/>
    <property type="match status" value="1"/>
</dbReference>
<evidence type="ECO:0000256" key="3">
    <source>
        <dbReference type="ARBA" id="ARBA00023125"/>
    </source>
</evidence>
<dbReference type="SMART" id="SM00470">
    <property type="entry name" value="ParB"/>
    <property type="match status" value="1"/>
</dbReference>